<accession>A0AA96EN39</accession>
<gene>
    <name evidence="1" type="ORF">MarFTMF_038</name>
</gene>
<protein>
    <submittedName>
        <fullName evidence="1">Ubiquitin associated domain containing protein</fullName>
    </submittedName>
</protein>
<name>A0AA96EN39_9VIRU</name>
<dbReference type="EMBL" id="OR343188">
    <property type="protein sequence ID" value="WNL49554.1"/>
    <property type="molecule type" value="Genomic_DNA"/>
</dbReference>
<organism evidence="1">
    <name type="scientific">Marseillevirus sp</name>
    <dbReference type="NCBI Taxonomy" id="2809551"/>
    <lineage>
        <taxon>Viruses</taxon>
        <taxon>Varidnaviria</taxon>
        <taxon>Bamfordvirae</taxon>
        <taxon>Nucleocytoviricota</taxon>
        <taxon>Megaviricetes</taxon>
        <taxon>Pimascovirales</taxon>
        <taxon>Pimascovirales incertae sedis</taxon>
        <taxon>Marseilleviridae</taxon>
        <taxon>Marseillevirus</taxon>
    </lineage>
</organism>
<evidence type="ECO:0000313" key="1">
    <source>
        <dbReference type="EMBL" id="WNL49554.1"/>
    </source>
</evidence>
<reference evidence="1" key="1">
    <citation type="submission" date="2023-07" db="EMBL/GenBank/DDBJ databases">
        <authorList>
            <person name="Xia Y."/>
        </authorList>
    </citation>
    <scope>NUCLEOTIDE SEQUENCE</scope>
    <source>
        <strain evidence="1">F</strain>
    </source>
</reference>
<sequence length="124" mass="13982">MGDDNYKLLSLLGLGRERTEELAKKHKDDTVGAVCDALVPLIKDEEAMRVFGFGKVGVLVLMETTGCSEQEAVAKLIEFKGEVLEAAMDITEKKGSVPPLETGERTPFYFNPQYRRHVYYSKHW</sequence>
<proteinExistence type="predicted"/>